<evidence type="ECO:0000259" key="2">
    <source>
        <dbReference type="Pfam" id="PF00534"/>
    </source>
</evidence>
<protein>
    <submittedName>
        <fullName evidence="4">Putative glycosyltransferase</fullName>
    </submittedName>
</protein>
<dbReference type="PANTHER" id="PTHR46401">
    <property type="entry name" value="GLYCOSYLTRANSFERASE WBBK-RELATED"/>
    <property type="match status" value="1"/>
</dbReference>
<proteinExistence type="predicted"/>
<dbReference type="PANTHER" id="PTHR46401:SF2">
    <property type="entry name" value="GLYCOSYLTRANSFERASE WBBK-RELATED"/>
    <property type="match status" value="1"/>
</dbReference>
<feature type="domain" description="Glycosyl transferase family 1" evidence="2">
    <location>
        <begin position="712"/>
        <end position="866"/>
    </location>
</feature>
<dbReference type="InterPro" id="IPR001173">
    <property type="entry name" value="Glyco_trans_2-like"/>
</dbReference>
<dbReference type="Gene3D" id="3.90.550.10">
    <property type="entry name" value="Spore Coat Polysaccharide Biosynthesis Protein SpsA, Chain A"/>
    <property type="match status" value="1"/>
</dbReference>
<dbReference type="SUPFAM" id="SSF53756">
    <property type="entry name" value="UDP-Glycosyltransferase/glycogen phosphorylase"/>
    <property type="match status" value="1"/>
</dbReference>
<evidence type="ECO:0000259" key="3">
    <source>
        <dbReference type="Pfam" id="PF00535"/>
    </source>
</evidence>
<dbReference type="Pfam" id="PF00535">
    <property type="entry name" value="Glycos_transf_2"/>
    <property type="match status" value="1"/>
</dbReference>
<organism evidence="4">
    <name type="scientific">viral metagenome</name>
    <dbReference type="NCBI Taxonomy" id="1070528"/>
    <lineage>
        <taxon>unclassified sequences</taxon>
        <taxon>metagenomes</taxon>
        <taxon>organismal metagenomes</taxon>
    </lineage>
</organism>
<reference evidence="4" key="1">
    <citation type="submission" date="2020-03" db="EMBL/GenBank/DDBJ databases">
        <title>The deep terrestrial virosphere.</title>
        <authorList>
            <person name="Holmfeldt K."/>
            <person name="Nilsson E."/>
            <person name="Simone D."/>
            <person name="Lopez-Fernandez M."/>
            <person name="Wu X."/>
            <person name="de Brujin I."/>
            <person name="Lundin D."/>
            <person name="Andersson A."/>
            <person name="Bertilsson S."/>
            <person name="Dopson M."/>
        </authorList>
    </citation>
    <scope>NUCLEOTIDE SEQUENCE</scope>
    <source>
        <strain evidence="4">MM415B00849</strain>
    </source>
</reference>
<dbReference type="Gene3D" id="3.40.50.2000">
    <property type="entry name" value="Glycogen Phosphorylase B"/>
    <property type="match status" value="1"/>
</dbReference>
<dbReference type="SUPFAM" id="SSF48452">
    <property type="entry name" value="TPR-like"/>
    <property type="match status" value="1"/>
</dbReference>
<dbReference type="SUPFAM" id="SSF53448">
    <property type="entry name" value="Nucleotide-diphospho-sugar transferases"/>
    <property type="match status" value="1"/>
</dbReference>
<name>A0A6M3IWP5_9ZZZZ</name>
<evidence type="ECO:0000256" key="1">
    <source>
        <dbReference type="ARBA" id="ARBA00022679"/>
    </source>
</evidence>
<sequence>MNQTVGMAIIARNVESTIVPCVESFITHVDECAIVLAGESTDKTEQLVKGLERKYPHLHVHNFKWVDDFSAARNYSFGRLHTSWGLWCDADDTIEGAENLRKMANNAPQEYGAFWFPYNYAHDEFGSVLTLYERERLLRMSQAWVWSGRLHETVSPIYECKYARTGEVKMIHNHLAGAPRHDRNMKLLKIMLEENPADKRIWLYLGHQNFASMNWMDASMWYLKFGQDSGALPLERYQALCYASKAMRSMNDFKQALDIAMVAIEIYPDYKDGYLEAAHSYMMMNEMDKAIHFAELVDMKGVMKETPSVIFVNPMDYTFRRCSIIAECYEKKGDLENALKYAQMAYGYSPYPQLASNIQGLKARMMREKATEAVRILAIELVDNNETIKLKALQEATPHWFRELPDYQQLIQGVNHHVGKSKSEPDIYENGDECVVNLRKAYGLSELLNELDKKYKKVTIISPRPNTRTEQNSVLSQADFETLMVEGDRHIVNLRSENSRIWCEYDHVKPEGMFIKFYVGKGLEHWSPQTIRTQGCGGSETAVAKVADAFSKHGHAPIVYAMDNQIWNGVMYRHHDKFAMPECDWFISSRIPELFNNDFNAGQKWLWVHDIHCWDRLTPEIAEQIDVIVTLSHWHADFFKRVYPFLKDAEVIDMDDQDKTYEDLLTPNKFHENEECVKLPKIAIIGNGLDTGRYKNVSRKKVKHSFIWLSSPDRGLEELLQLWPMIRERMSDATIKIFYGWNYFDSSLMIPSQREFKERIRKLIQQEGVQWCERVSQPELAIEMGKAEALLYPPHDFRETYGIAFLEAQAAETIVFYRQNGALGETVNDRGIPIPLDMKPEQIVDLVASTLDNSKLCNTIKAKGREYAMSRTWENQANKFLKLYQDISKCKNTK</sequence>
<dbReference type="Gene3D" id="1.25.40.10">
    <property type="entry name" value="Tetratricopeptide repeat domain"/>
    <property type="match status" value="1"/>
</dbReference>
<dbReference type="InterPro" id="IPR029044">
    <property type="entry name" value="Nucleotide-diphossugar_trans"/>
</dbReference>
<dbReference type="AlphaFoldDB" id="A0A6M3IWP5"/>
<evidence type="ECO:0000313" key="4">
    <source>
        <dbReference type="EMBL" id="QJA61960.1"/>
    </source>
</evidence>
<gene>
    <name evidence="4" type="ORF">MM415B00849_0017</name>
</gene>
<dbReference type="GO" id="GO:0016757">
    <property type="term" value="F:glycosyltransferase activity"/>
    <property type="evidence" value="ECO:0007669"/>
    <property type="project" value="InterPro"/>
</dbReference>
<dbReference type="InterPro" id="IPR011990">
    <property type="entry name" value="TPR-like_helical_dom_sf"/>
</dbReference>
<keyword evidence="1 4" id="KW-0808">Transferase</keyword>
<accession>A0A6M3IWP5</accession>
<dbReference type="CDD" id="cd03801">
    <property type="entry name" value="GT4_PimA-like"/>
    <property type="match status" value="1"/>
</dbReference>
<dbReference type="InterPro" id="IPR001296">
    <property type="entry name" value="Glyco_trans_1"/>
</dbReference>
<feature type="domain" description="Glycosyltransferase 2-like" evidence="3">
    <location>
        <begin position="9"/>
        <end position="114"/>
    </location>
</feature>
<dbReference type="EMBL" id="MT141458">
    <property type="protein sequence ID" value="QJA61960.1"/>
    <property type="molecule type" value="Genomic_DNA"/>
</dbReference>
<dbReference type="Pfam" id="PF00534">
    <property type="entry name" value="Glycos_transf_1"/>
    <property type="match status" value="1"/>
</dbReference>